<dbReference type="EMBL" id="JBHTGQ010000023">
    <property type="protein sequence ID" value="MFC7750419.1"/>
    <property type="molecule type" value="Genomic_DNA"/>
</dbReference>
<reference evidence="2" key="1">
    <citation type="journal article" date="2019" name="Int. J. Syst. Evol. Microbiol.">
        <title>The Global Catalogue of Microorganisms (GCM) 10K type strain sequencing project: providing services to taxonomists for standard genome sequencing and annotation.</title>
        <authorList>
            <consortium name="The Broad Institute Genomics Platform"/>
            <consortium name="The Broad Institute Genome Sequencing Center for Infectious Disease"/>
            <person name="Wu L."/>
            <person name="Ma J."/>
        </authorList>
    </citation>
    <scope>NUCLEOTIDE SEQUENCE [LARGE SCALE GENOMIC DNA]</scope>
    <source>
        <strain evidence="2">JCM 18657</strain>
    </source>
</reference>
<keyword evidence="2" id="KW-1185">Reference proteome</keyword>
<dbReference type="Proteomes" id="UP001596528">
    <property type="component" value="Unassembled WGS sequence"/>
</dbReference>
<organism evidence="1 2">
    <name type="scientific">Paenibacillus thermoaerophilus</name>
    <dbReference type="NCBI Taxonomy" id="1215385"/>
    <lineage>
        <taxon>Bacteria</taxon>
        <taxon>Bacillati</taxon>
        <taxon>Bacillota</taxon>
        <taxon>Bacilli</taxon>
        <taxon>Bacillales</taxon>
        <taxon>Paenibacillaceae</taxon>
        <taxon>Paenibacillus</taxon>
    </lineage>
</organism>
<sequence length="139" mass="15996">MLKQCPCGHTMTVKLRTVIYQSKVEIENVPIFTCEACQRTEVVPGVKDELTGLIHKLGQPEFKHQIRFEDVHELAHLMQLVLDKNNRSHSVEELVEERVNQLLDLLLLAQSLGDADWLREIRTRLAQIAKHDSRTYGLS</sequence>
<dbReference type="RefSeq" id="WP_211346282.1">
    <property type="nucleotide sequence ID" value="NZ_JBHTGQ010000023.1"/>
</dbReference>
<evidence type="ECO:0000313" key="2">
    <source>
        <dbReference type="Proteomes" id="UP001596528"/>
    </source>
</evidence>
<name>A0ABW2V2P5_9BACL</name>
<accession>A0ABW2V2P5</accession>
<proteinExistence type="predicted"/>
<gene>
    <name evidence="1" type="ORF">ACFQWB_10840</name>
</gene>
<evidence type="ECO:0000313" key="1">
    <source>
        <dbReference type="EMBL" id="MFC7750419.1"/>
    </source>
</evidence>
<protein>
    <recommendedName>
        <fullName evidence="3">YgiT-type zinc finger domain-containing protein</fullName>
    </recommendedName>
</protein>
<evidence type="ECO:0008006" key="3">
    <source>
        <dbReference type="Google" id="ProtNLM"/>
    </source>
</evidence>
<comment type="caution">
    <text evidence="1">The sequence shown here is derived from an EMBL/GenBank/DDBJ whole genome shotgun (WGS) entry which is preliminary data.</text>
</comment>